<comment type="caution">
    <text evidence="2">The sequence shown here is derived from an EMBL/GenBank/DDBJ whole genome shotgun (WGS) entry which is preliminary data.</text>
</comment>
<evidence type="ECO:0000313" key="4">
    <source>
        <dbReference type="Proteomes" id="UP001562425"/>
    </source>
</evidence>
<gene>
    <name evidence="2" type="ORF">pipiens_013866</name>
    <name evidence="3" type="ORF">pipiens_019625</name>
</gene>
<keyword evidence="1" id="KW-1133">Transmembrane helix</keyword>
<keyword evidence="1" id="KW-0812">Transmembrane</keyword>
<feature type="transmembrane region" description="Helical" evidence="1">
    <location>
        <begin position="42"/>
        <end position="64"/>
    </location>
</feature>
<evidence type="ECO:0000313" key="2">
    <source>
        <dbReference type="EMBL" id="KAL1380899.1"/>
    </source>
</evidence>
<organism evidence="2 4">
    <name type="scientific">Culex pipiens pipiens</name>
    <name type="common">Northern house mosquito</name>
    <dbReference type="NCBI Taxonomy" id="38569"/>
    <lineage>
        <taxon>Eukaryota</taxon>
        <taxon>Metazoa</taxon>
        <taxon>Ecdysozoa</taxon>
        <taxon>Arthropoda</taxon>
        <taxon>Hexapoda</taxon>
        <taxon>Insecta</taxon>
        <taxon>Pterygota</taxon>
        <taxon>Neoptera</taxon>
        <taxon>Endopterygota</taxon>
        <taxon>Diptera</taxon>
        <taxon>Nematocera</taxon>
        <taxon>Culicoidea</taxon>
        <taxon>Culicidae</taxon>
        <taxon>Culicinae</taxon>
        <taxon>Culicini</taxon>
        <taxon>Culex</taxon>
        <taxon>Culex</taxon>
    </lineage>
</organism>
<evidence type="ECO:0008006" key="5">
    <source>
        <dbReference type="Google" id="ProtNLM"/>
    </source>
</evidence>
<name>A0ABD1CWS6_CULPP</name>
<evidence type="ECO:0000313" key="3">
    <source>
        <dbReference type="EMBL" id="KAL1402840.1"/>
    </source>
</evidence>
<reference evidence="2 4" key="1">
    <citation type="submission" date="2024-05" db="EMBL/GenBank/DDBJ databases">
        <title>Culex pipiens pipiens assembly and annotation.</title>
        <authorList>
            <person name="Alout H."/>
            <person name="Durand T."/>
        </authorList>
    </citation>
    <scope>NUCLEOTIDE SEQUENCE [LARGE SCALE GENOMIC DNA]</scope>
    <source>
        <strain evidence="2">HA-2024</strain>
        <tissue evidence="2">Whole body</tissue>
    </source>
</reference>
<proteinExistence type="predicted"/>
<dbReference type="AlphaFoldDB" id="A0ABD1CWS6"/>
<sequence>MLSRISTGFRGFRNSVRQMSYHQRNGSYITFPSTSGVPRTHIYAMAGGMFLVWTVMPHVFFYYINKYRMVLDDENQPEE</sequence>
<protein>
    <recommendedName>
        <fullName evidence="5">Cytochrome c oxidase polypeptide VIIc</fullName>
    </recommendedName>
</protein>
<accession>A0ABD1CWS6</accession>
<keyword evidence="4" id="KW-1185">Reference proteome</keyword>
<keyword evidence="1" id="KW-0472">Membrane</keyword>
<dbReference type="EMBL" id="JBEHCU010008905">
    <property type="protein sequence ID" value="KAL1380899.1"/>
    <property type="molecule type" value="Genomic_DNA"/>
</dbReference>
<evidence type="ECO:0000256" key="1">
    <source>
        <dbReference type="SAM" id="Phobius"/>
    </source>
</evidence>
<dbReference type="Proteomes" id="UP001562425">
    <property type="component" value="Unassembled WGS sequence"/>
</dbReference>
<dbReference type="EMBL" id="JBEHCU010002435">
    <property type="protein sequence ID" value="KAL1402840.1"/>
    <property type="molecule type" value="Genomic_DNA"/>
</dbReference>